<evidence type="ECO:0000256" key="3">
    <source>
        <dbReference type="ARBA" id="ARBA00022723"/>
    </source>
</evidence>
<dbReference type="Gene3D" id="1.20.120.520">
    <property type="entry name" value="nmb1532 protein domain like"/>
    <property type="match status" value="1"/>
</dbReference>
<dbReference type="GO" id="GO:0046872">
    <property type="term" value="F:metal ion binding"/>
    <property type="evidence" value="ECO:0007669"/>
    <property type="project" value="UniProtKB-KW"/>
</dbReference>
<evidence type="ECO:0000256" key="4">
    <source>
        <dbReference type="ARBA" id="ARBA00023004"/>
    </source>
</evidence>
<organism evidence="6">
    <name type="scientific">Jonesiaceae bacterium BS-20</name>
    <dbReference type="NCBI Taxonomy" id="3120821"/>
    <lineage>
        <taxon>Bacteria</taxon>
        <taxon>Bacillati</taxon>
        <taxon>Actinomycetota</taxon>
        <taxon>Actinomycetes</taxon>
        <taxon>Micrococcales</taxon>
        <taxon>Jonesiaceae</taxon>
    </lineage>
</organism>
<keyword evidence="4" id="KW-0408">Iron</keyword>
<dbReference type="InterPro" id="IPR012312">
    <property type="entry name" value="Hemerythrin-like"/>
</dbReference>
<evidence type="ECO:0000259" key="5">
    <source>
        <dbReference type="Pfam" id="PF01814"/>
    </source>
</evidence>
<dbReference type="GO" id="GO:0005737">
    <property type="term" value="C:cytoplasm"/>
    <property type="evidence" value="ECO:0007669"/>
    <property type="project" value="UniProtKB-SubCell"/>
</dbReference>
<proteinExistence type="predicted"/>
<evidence type="ECO:0000256" key="1">
    <source>
        <dbReference type="ARBA" id="ARBA00004496"/>
    </source>
</evidence>
<keyword evidence="2" id="KW-0963">Cytoplasm</keyword>
<dbReference type="PANTHER" id="PTHR36438">
    <property type="entry name" value="IRON-SULFUR CLUSTER REPAIR PROTEIN YTFE"/>
    <property type="match status" value="1"/>
</dbReference>
<dbReference type="EMBL" id="CP146203">
    <property type="protein sequence ID" value="XBH21652.1"/>
    <property type="molecule type" value="Genomic_DNA"/>
</dbReference>
<sequence>MSIDSQLSLADLAVQDPRRTKVFATFGLDYCCNGNNTLAAAVANANLDLEVVRAALIFPTPAPEVTDAARNQSALAHDIVDTHHAFMWEEMPRLAKLVALVDRVHSDSHPELAEVHEVYTAAIAALKPHMTTEERVIFPAISRMEKTQAPALSGSFAAPIAQLRDEHTVVGELFGRLRALTNGYAIPDDACTSYQLMLEGLEHMELDLHEHIHKENNILFPRVLELEKHFTRG</sequence>
<gene>
    <name evidence="6" type="primary">ric</name>
    <name evidence="6" type="ORF">V5R04_15815</name>
</gene>
<dbReference type="NCBIfam" id="TIGR03652">
    <property type="entry name" value="FeS_repair_RIC"/>
    <property type="match status" value="1"/>
</dbReference>
<accession>A0AAU7DTZ9</accession>
<dbReference type="InterPro" id="IPR019903">
    <property type="entry name" value="RIC_family"/>
</dbReference>
<dbReference type="Pfam" id="PF04405">
    <property type="entry name" value="ScdA_N"/>
    <property type="match status" value="1"/>
</dbReference>
<name>A0AAU7DTZ9_9MICO</name>
<protein>
    <submittedName>
        <fullName evidence="6">Iron-sulfur cluster repair di-iron protein</fullName>
    </submittedName>
</protein>
<evidence type="ECO:0000256" key="2">
    <source>
        <dbReference type="ARBA" id="ARBA00022490"/>
    </source>
</evidence>
<dbReference type="AlphaFoldDB" id="A0AAU7DTZ9"/>
<feature type="domain" description="Hemerythrin-like" evidence="5">
    <location>
        <begin position="77"/>
        <end position="222"/>
    </location>
</feature>
<comment type="subcellular location">
    <subcellularLocation>
        <location evidence="1">Cytoplasm</location>
    </subcellularLocation>
</comment>
<keyword evidence="3" id="KW-0479">Metal-binding</keyword>
<reference evidence="6" key="1">
    <citation type="submission" date="2024-02" db="EMBL/GenBank/DDBJ databases">
        <title>Tomenella chthoni gen. nov. sp. nov., a member of the family Jonesiaceae isolated from bat guano.</title>
        <authorList>
            <person name="Miller S.L."/>
            <person name="King J."/>
            <person name="Sankaranarayanan K."/>
            <person name="Lawson P.A."/>
        </authorList>
    </citation>
    <scope>NUCLEOTIDE SEQUENCE</scope>
    <source>
        <strain evidence="6">BS-20</strain>
    </source>
</reference>
<evidence type="ECO:0000313" key="6">
    <source>
        <dbReference type="EMBL" id="XBH21652.1"/>
    </source>
</evidence>
<dbReference type="PANTHER" id="PTHR36438:SF1">
    <property type="entry name" value="IRON-SULFUR CLUSTER REPAIR PROTEIN YTFE"/>
    <property type="match status" value="1"/>
</dbReference>
<dbReference type="Pfam" id="PF01814">
    <property type="entry name" value="Hemerythrin"/>
    <property type="match status" value="1"/>
</dbReference>